<keyword evidence="4 18" id="KW-0678">Repressor</keyword>
<dbReference type="FunFam" id="3.20.20.220:FF:000004">
    <property type="entry name" value="Bifunctional protein PutA"/>
    <property type="match status" value="1"/>
</dbReference>
<dbReference type="Proteomes" id="UP000051497">
    <property type="component" value="Unassembled WGS sequence"/>
</dbReference>
<dbReference type="PROSITE" id="PS00070">
    <property type="entry name" value="ALDEHYDE_DEHYDR_CYS"/>
    <property type="match status" value="1"/>
</dbReference>
<accession>A0A0Q9YN49</accession>
<dbReference type="Gene3D" id="3.20.20.220">
    <property type="match status" value="1"/>
</dbReference>
<dbReference type="EC" id="1.2.1.88" evidence="18"/>
<dbReference type="SUPFAM" id="SSF51730">
    <property type="entry name" value="FAD-linked oxidoreductase"/>
    <property type="match status" value="1"/>
</dbReference>
<evidence type="ECO:0000313" key="25">
    <source>
        <dbReference type="EMBL" id="MCS5710889.1"/>
    </source>
</evidence>
<dbReference type="UniPathway" id="UPA00261">
    <property type="reaction ID" value="UER00373"/>
</dbReference>
<dbReference type="Pfam" id="PF14850">
    <property type="entry name" value="Pro_dh-DNA_bdg"/>
    <property type="match status" value="1"/>
</dbReference>
<comment type="catalytic activity">
    <reaction evidence="14 18">
        <text>L-glutamate 5-semialdehyde + NAD(+) + H2O = L-glutamate + NADH + 2 H(+)</text>
        <dbReference type="Rhea" id="RHEA:30235"/>
        <dbReference type="ChEBI" id="CHEBI:15377"/>
        <dbReference type="ChEBI" id="CHEBI:15378"/>
        <dbReference type="ChEBI" id="CHEBI:29985"/>
        <dbReference type="ChEBI" id="CHEBI:57540"/>
        <dbReference type="ChEBI" id="CHEBI:57945"/>
        <dbReference type="ChEBI" id="CHEBI:58066"/>
        <dbReference type="EC" id="1.2.1.88"/>
    </reaction>
</comment>
<keyword evidence="8 18" id="KW-0805">Transcription regulation</keyword>
<dbReference type="SUPFAM" id="SSF81935">
    <property type="entry name" value="N-terminal domain of bifunctional PutA protein"/>
    <property type="match status" value="1"/>
</dbReference>
<dbReference type="PANTHER" id="PTHR42862:SF1">
    <property type="entry name" value="DELTA-1-PYRROLINE-5-CARBOXYLATE DEHYDROGENASE 2, ISOFORM A-RELATED"/>
    <property type="match status" value="1"/>
</dbReference>
<dbReference type="InterPro" id="IPR015590">
    <property type="entry name" value="Aldehyde_DH_dom"/>
</dbReference>
<reference evidence="25" key="2">
    <citation type="journal article" date="2016" name="Genome Announc.">
        <title>Draft Genome Sequences of Two Novel Amoeba-Resistant Intranuclear Bacteria, 'Candidatus Berkiella cookevillensis' and 'Candidatus Berkiella aquae'.</title>
        <authorList>
            <person name="Mehari Y.T."/>
            <person name="Arivett B.A."/>
            <person name="Farone A.L."/>
            <person name="Gunderson J.H."/>
            <person name="Farone M.B."/>
        </authorList>
    </citation>
    <scope>NUCLEOTIDE SEQUENCE</scope>
    <source>
        <strain evidence="25">HT99</strain>
    </source>
</reference>
<dbReference type="GO" id="GO:0003842">
    <property type="term" value="F:L-glutamate gamma-semialdehyde dehydrogenase activity"/>
    <property type="evidence" value="ECO:0007669"/>
    <property type="project" value="UniProtKB-UniRule"/>
</dbReference>
<dbReference type="FunFam" id="3.40.309.10:FF:000005">
    <property type="entry name" value="1-pyrroline-5-carboxylate dehydrogenase 1"/>
    <property type="match status" value="1"/>
</dbReference>
<dbReference type="InterPro" id="IPR016161">
    <property type="entry name" value="Ald_DH/histidinol_DH"/>
</dbReference>
<keyword evidence="7 18" id="KW-0560">Oxidoreductase</keyword>
<dbReference type="EMBL" id="LKAJ02000001">
    <property type="protein sequence ID" value="MCS5710889.1"/>
    <property type="molecule type" value="Genomic_DNA"/>
</dbReference>
<reference evidence="24" key="1">
    <citation type="submission" date="2015-09" db="EMBL/GenBank/DDBJ databases">
        <title>Draft Genome Sequences of Two Novel Amoeba-resistant Intranuclear Bacteria, Candidatus Berkiella cookevillensis and Candidatus Berkiella aquae.</title>
        <authorList>
            <person name="Mehari Y.T."/>
            <person name="Arivett B.A."/>
            <person name="Farone A.L."/>
            <person name="Gunderson J.H."/>
            <person name="Farone M.B."/>
        </authorList>
    </citation>
    <scope>NUCLEOTIDE SEQUENCE [LARGE SCALE GENOMIC DNA]</scope>
    <source>
        <strain evidence="24">HT99</strain>
    </source>
</reference>
<feature type="active site" evidence="19">
    <location>
        <position position="837"/>
    </location>
</feature>
<evidence type="ECO:0000256" key="18">
    <source>
        <dbReference type="PIRNR" id="PIRNR000197"/>
    </source>
</evidence>
<dbReference type="InterPro" id="IPR016162">
    <property type="entry name" value="Ald_DH_N"/>
</dbReference>
<dbReference type="PATRIC" id="fig|1590043.3.peg.1529"/>
<keyword evidence="13" id="KW-0511">Multifunctional enzyme</keyword>
<evidence type="ECO:0000256" key="16">
    <source>
        <dbReference type="ARBA" id="ARBA00060889"/>
    </source>
</evidence>
<dbReference type="GO" id="GO:0010133">
    <property type="term" value="P:L-proline catabolic process to L-glutamate"/>
    <property type="evidence" value="ECO:0007669"/>
    <property type="project" value="UniProtKB-UniRule"/>
</dbReference>
<evidence type="ECO:0000259" key="23">
    <source>
        <dbReference type="Pfam" id="PF18327"/>
    </source>
</evidence>
<dbReference type="Gene3D" id="1.20.5.550">
    <property type="entry name" value="Single Helix bin"/>
    <property type="match status" value="1"/>
</dbReference>
<dbReference type="SUPFAM" id="SSF53720">
    <property type="entry name" value="ALDH-like"/>
    <property type="match status" value="1"/>
</dbReference>
<dbReference type="InterPro" id="IPR050485">
    <property type="entry name" value="Proline_metab_enzyme"/>
</dbReference>
<dbReference type="Pfam" id="PF00171">
    <property type="entry name" value="Aldedh"/>
    <property type="match status" value="1"/>
</dbReference>
<dbReference type="InterPro" id="IPR025703">
    <property type="entry name" value="Bifunct_PutA"/>
</dbReference>
<keyword evidence="5 18" id="KW-0285">Flavoprotein</keyword>
<evidence type="ECO:0000256" key="7">
    <source>
        <dbReference type="ARBA" id="ARBA00023002"/>
    </source>
</evidence>
<dbReference type="InterPro" id="IPR016160">
    <property type="entry name" value="Ald_DH_CS_CYS"/>
</dbReference>
<feature type="domain" description="Proline dehydrogenase" evidence="21">
    <location>
        <begin position="188"/>
        <end position="485"/>
    </location>
</feature>
<comment type="pathway">
    <text evidence="3 18">Amino-acid degradation; L-proline degradation into L-glutamate; L-glutamate from L-proline: step 2/2.</text>
</comment>
<evidence type="ECO:0000256" key="12">
    <source>
        <dbReference type="ARBA" id="ARBA00023163"/>
    </source>
</evidence>
<feature type="domain" description="Aldehyde dehydrogenase" evidence="20">
    <location>
        <begin position="574"/>
        <end position="1029"/>
    </location>
</feature>
<evidence type="ECO:0000256" key="2">
    <source>
        <dbReference type="ARBA" id="ARBA00004739"/>
    </source>
</evidence>
<evidence type="ECO:0000256" key="13">
    <source>
        <dbReference type="ARBA" id="ARBA00023268"/>
    </source>
</evidence>
<gene>
    <name evidence="24" type="primary">putA</name>
    <name evidence="25" type="ORF">HT99x_005565</name>
    <name evidence="24" type="ORF">HT99x_01497</name>
</gene>
<dbReference type="FunFam" id="1.20.5.460:FF:000001">
    <property type="entry name" value="Bifunctional protein PutA"/>
    <property type="match status" value="1"/>
</dbReference>
<evidence type="ECO:0000259" key="20">
    <source>
        <dbReference type="Pfam" id="PF00171"/>
    </source>
</evidence>
<evidence type="ECO:0000259" key="21">
    <source>
        <dbReference type="Pfam" id="PF01619"/>
    </source>
</evidence>
<dbReference type="InterPro" id="IPR016163">
    <property type="entry name" value="Ald_DH_C"/>
</dbReference>
<evidence type="ECO:0000313" key="26">
    <source>
        <dbReference type="Proteomes" id="UP000051497"/>
    </source>
</evidence>
<dbReference type="PIRSF" id="PIRSF000197">
    <property type="entry name" value="Bifunct_PutA"/>
    <property type="match status" value="1"/>
</dbReference>
<dbReference type="AlphaFoldDB" id="A0A0Q9YN49"/>
<dbReference type="GO" id="GO:0004657">
    <property type="term" value="F:proline dehydrogenase activity"/>
    <property type="evidence" value="ECO:0007669"/>
    <property type="project" value="UniProtKB-UniRule"/>
</dbReference>
<dbReference type="Gene3D" id="1.20.5.460">
    <property type="entry name" value="Single helix bin"/>
    <property type="match status" value="1"/>
</dbReference>
<sequence>MLVVNKEMQAIDKRYRMDETECVAEILKEAVLDPTLFQAVDTKARQLVETVRQKRLSQSGIDAFMFQYDLSSEEGIALMCLAEALLRIPDKETVDSLIRDKLAQGNWQSHAGKSHSLFVNAATWALMLTGKIIDVPSRFSRQTHENSLTQVLKRLASKGGEPIVRQAINQAMKILGRQFVMGRTIKGALKRAKRKEEKGYRYSFDMLGEAAYTQADAEKYFAAYQKAISAVAEASNGRGPIQGPGISVKLSALHPRYVIAKRERLHAELLPKLKELVLQAKAANIGLTIDAEEAHTLMISLELIGEVIDSGILGEWQGFGLAVQAYQKRAPAVLDWLIIKARKAKAHLMVRLVKGAYWDTEIKLAQTQGLSGYPVFTRKVATDVNYIVCAKRMLAAADVIYPQFATHNALSLSIVYELAKQQGVADYEFQCLHGMGDALYDEIVMNKENPKPCRVYAPVGTHEELLAYLVRRLLENGANSSFVNRIVDEKLPIDEMVVNPVDKLAALASKPHPGIPLPKDLFQPNRANSNGLDLNRESAFLPVIEKIAQNRGKVYQAKPTTMAPGNHRNLNERSSPIERTHHLGTVVLANPADIEETLQSASRALMQWQFIDAQTRASYLETMANLLEEHAIEFYSLLTFEGGKTLDDAVSEVREAIDFCHYYALQAKCHFQTPQTLVGPTGEVNQLSLHGRGIIACISPWNFPLAIFLGQVSAALAAGNCVIAKPASQTVFIASRAIELLHQAGIPKGVVQLLPGSGALVGNALINDARIAGVVFTGSTETARNINQQLAARNGVIVPFIAETGGQNAMIVDSSALCEQVTQDVITSAFRSAGQRCSALRVLFVQEEIADKLLTMIQGAMAELAIGNPGVLATDVGPVIDESAQKQLLAHSLKMKDQAKLLFEVPLSEECQKGTFVAPRLFEISSLDKLTEEVFGPILHVVRYQRHELDEVIAQINRTGFGLTMGIHSRINETIDYIRDRVRVGNLYVNRNMIGAVVGVQPFGGEGLSGTGPKAGGPHYLQRLATERTVSINTTASGGNATLMSLTE</sequence>
<dbReference type="STRING" id="295108.HT99x_01497"/>
<dbReference type="Pfam" id="PF01619">
    <property type="entry name" value="Pro_dh"/>
    <property type="match status" value="1"/>
</dbReference>
<keyword evidence="10 18" id="KW-0642">Proline metabolism</keyword>
<evidence type="ECO:0000256" key="9">
    <source>
        <dbReference type="ARBA" id="ARBA00023027"/>
    </source>
</evidence>
<dbReference type="Gene3D" id="3.40.309.10">
    <property type="entry name" value="Aldehyde Dehydrogenase, Chain A, domain 2"/>
    <property type="match status" value="1"/>
</dbReference>
<comment type="pathway">
    <text evidence="2 18">Amino-acid degradation; L-proline degradation into L-glutamate; L-glutamate from L-proline: step 1/2.</text>
</comment>
<evidence type="ECO:0000256" key="17">
    <source>
        <dbReference type="ARBA" id="ARBA00060911"/>
    </source>
</evidence>
<dbReference type="OrthoDB" id="9812625at2"/>
<dbReference type="EC" id="1.5.5.2" evidence="18"/>
<name>A0A0Q9YN49_9GAMM</name>
<dbReference type="GO" id="GO:0003700">
    <property type="term" value="F:DNA-binding transcription factor activity"/>
    <property type="evidence" value="ECO:0007669"/>
    <property type="project" value="InterPro"/>
</dbReference>
<keyword evidence="6 18" id="KW-0274">FAD</keyword>
<dbReference type="InterPro" id="IPR005933">
    <property type="entry name" value="PutA_C"/>
</dbReference>
<comment type="similarity">
    <text evidence="17 18">In the C-terminal section; belongs to the aldehyde dehydrogenase family.</text>
</comment>
<evidence type="ECO:0000256" key="4">
    <source>
        <dbReference type="ARBA" id="ARBA00022491"/>
    </source>
</evidence>
<keyword evidence="11 18" id="KW-0238">DNA-binding</keyword>
<proteinExistence type="inferred from homology"/>
<dbReference type="EMBL" id="LKAJ01000005">
    <property type="protein sequence ID" value="KRG21321.1"/>
    <property type="molecule type" value="Genomic_DNA"/>
</dbReference>
<comment type="catalytic activity">
    <reaction evidence="15 18">
        <text>L-proline + a quinone = (S)-1-pyrroline-5-carboxylate + a quinol + H(+)</text>
        <dbReference type="Rhea" id="RHEA:23784"/>
        <dbReference type="ChEBI" id="CHEBI:15378"/>
        <dbReference type="ChEBI" id="CHEBI:17388"/>
        <dbReference type="ChEBI" id="CHEBI:24646"/>
        <dbReference type="ChEBI" id="CHEBI:60039"/>
        <dbReference type="ChEBI" id="CHEBI:132124"/>
        <dbReference type="EC" id="1.5.5.2"/>
    </reaction>
</comment>
<comment type="caution">
    <text evidence="24">The sequence shown here is derived from an EMBL/GenBank/DDBJ whole genome shotgun (WGS) entry which is preliminary data.</text>
</comment>
<keyword evidence="26" id="KW-1185">Reference proteome</keyword>
<protein>
    <recommendedName>
        <fullName evidence="18">Bifunctional protein PutA</fullName>
    </recommendedName>
    <domain>
        <recommendedName>
            <fullName evidence="18">Proline dehydrogenase</fullName>
            <ecNumber evidence="18">1.5.5.2</ecNumber>
        </recommendedName>
        <alternativeName>
            <fullName evidence="18">Proline oxidase</fullName>
        </alternativeName>
    </domain>
    <domain>
        <recommendedName>
            <fullName evidence="18">Delta-1-pyrroline-5-carboxylate dehydrogenase</fullName>
            <shortName evidence="18">P5C dehydrogenase</shortName>
            <ecNumber evidence="18">1.2.1.88</ecNumber>
        </recommendedName>
        <alternativeName>
            <fullName evidence="18">L-glutamate gamma-semialdehyde dehydrogenase</fullName>
        </alternativeName>
    </domain>
</protein>
<evidence type="ECO:0000256" key="1">
    <source>
        <dbReference type="ARBA" id="ARBA00001974"/>
    </source>
</evidence>
<evidence type="ECO:0000256" key="5">
    <source>
        <dbReference type="ARBA" id="ARBA00022630"/>
    </source>
</evidence>
<dbReference type="InterPro" id="IPR024082">
    <property type="entry name" value="PRODH_PutA_dom_II"/>
</dbReference>
<evidence type="ECO:0000256" key="8">
    <source>
        <dbReference type="ARBA" id="ARBA00023015"/>
    </source>
</evidence>
<evidence type="ECO:0000313" key="24">
    <source>
        <dbReference type="EMBL" id="KRG21321.1"/>
    </source>
</evidence>
<dbReference type="InterPro" id="IPR024089">
    <property type="entry name" value="PRODH_PutA_dom_I/II"/>
</dbReference>
<evidence type="ECO:0000256" key="14">
    <source>
        <dbReference type="ARBA" id="ARBA00048142"/>
    </source>
</evidence>
<feature type="domain" description="Proline dehydrogenase PutA" evidence="22">
    <location>
        <begin position="61"/>
        <end position="179"/>
    </location>
</feature>
<evidence type="ECO:0000256" key="3">
    <source>
        <dbReference type="ARBA" id="ARBA00004786"/>
    </source>
</evidence>
<evidence type="ECO:0000256" key="10">
    <source>
        <dbReference type="ARBA" id="ARBA00023062"/>
    </source>
</evidence>
<comment type="similarity">
    <text evidence="16 18">In the N-terminal section; belongs to the proline dehydrogenase family.</text>
</comment>
<dbReference type="NCBIfam" id="TIGR01238">
    <property type="entry name" value="D1pyr5carbox3"/>
    <property type="match status" value="1"/>
</dbReference>
<keyword evidence="12 18" id="KW-0804">Transcription</keyword>
<dbReference type="RefSeq" id="WP_075066125.1">
    <property type="nucleotide sequence ID" value="NZ_LKAJ02000001.1"/>
</dbReference>
<evidence type="ECO:0000259" key="22">
    <source>
        <dbReference type="Pfam" id="PF14850"/>
    </source>
</evidence>
<dbReference type="Pfam" id="PF18327">
    <property type="entry name" value="PRODH"/>
    <property type="match status" value="1"/>
</dbReference>
<evidence type="ECO:0000256" key="11">
    <source>
        <dbReference type="ARBA" id="ARBA00023125"/>
    </source>
</evidence>
<feature type="active site" evidence="19">
    <location>
        <position position="803"/>
    </location>
</feature>
<dbReference type="GO" id="GO:0003677">
    <property type="term" value="F:DNA binding"/>
    <property type="evidence" value="ECO:0007669"/>
    <property type="project" value="UniProtKB-KW"/>
</dbReference>
<dbReference type="InterPro" id="IPR002872">
    <property type="entry name" value="Proline_DH_dom"/>
</dbReference>
<dbReference type="NCBIfam" id="NF008869">
    <property type="entry name" value="PRK11904.1"/>
    <property type="match status" value="1"/>
</dbReference>
<evidence type="ECO:0000256" key="19">
    <source>
        <dbReference type="PIRSR" id="PIRSR000197-1"/>
    </source>
</evidence>
<reference evidence="25" key="3">
    <citation type="submission" date="2021-06" db="EMBL/GenBank/DDBJ databases">
        <title>Genomic Description and Analysis of Intracellular Bacteria, Candidatus Berkiella cookevillensis and Candidatus Berkiella aquae.</title>
        <authorList>
            <person name="Kidane D.T."/>
            <person name="Mehari Y.T."/>
            <person name="Rice F.C."/>
            <person name="Arivett B.A."/>
            <person name="Farone A.L."/>
            <person name="Berk S.G."/>
            <person name="Farone M.B."/>
        </authorList>
    </citation>
    <scope>NUCLEOTIDE SEQUENCE</scope>
    <source>
        <strain evidence="25">HT99</strain>
    </source>
</reference>
<organism evidence="24">
    <name type="scientific">Candidatus Berkiella aquae</name>
    <dbReference type="NCBI Taxonomy" id="295108"/>
    <lineage>
        <taxon>Bacteria</taxon>
        <taxon>Pseudomonadati</taxon>
        <taxon>Pseudomonadota</taxon>
        <taxon>Gammaproteobacteria</taxon>
        <taxon>Candidatus Berkiellales</taxon>
        <taxon>Candidatus Berkiellaceae</taxon>
        <taxon>Candidatus Berkiella</taxon>
    </lineage>
</organism>
<keyword evidence="9 18" id="KW-0520">NAD</keyword>
<dbReference type="InterPro" id="IPR024090">
    <property type="entry name" value="PRODH_PutA_dom_I"/>
</dbReference>
<dbReference type="Gene3D" id="3.40.605.10">
    <property type="entry name" value="Aldehyde Dehydrogenase, Chain A, domain 1"/>
    <property type="match status" value="1"/>
</dbReference>
<dbReference type="PANTHER" id="PTHR42862">
    <property type="entry name" value="DELTA-1-PYRROLINE-5-CARBOXYLATE DEHYDROGENASE 1, ISOFORM A-RELATED"/>
    <property type="match status" value="1"/>
</dbReference>
<dbReference type="InterPro" id="IPR041349">
    <property type="entry name" value="PRODH"/>
</dbReference>
<dbReference type="CDD" id="cd07125">
    <property type="entry name" value="ALDH_PutA-P5CDH"/>
    <property type="match status" value="1"/>
</dbReference>
<evidence type="ECO:0000256" key="6">
    <source>
        <dbReference type="ARBA" id="ARBA00022827"/>
    </source>
</evidence>
<dbReference type="GO" id="GO:0009898">
    <property type="term" value="C:cytoplasmic side of plasma membrane"/>
    <property type="evidence" value="ECO:0007669"/>
    <property type="project" value="TreeGrafter"/>
</dbReference>
<feature type="domain" description="Proline utilization A proline dehydrogenase N-terminal" evidence="23">
    <location>
        <begin position="8"/>
        <end position="52"/>
    </location>
</feature>
<comment type="cofactor">
    <cofactor evidence="1 18">
        <name>FAD</name>
        <dbReference type="ChEBI" id="CHEBI:57692"/>
    </cofactor>
</comment>
<comment type="function">
    <text evidence="18">Oxidizes proline to glutamate for use as a carbon and nitrogen source.</text>
</comment>
<evidence type="ECO:0000256" key="15">
    <source>
        <dbReference type="ARBA" id="ARBA00048779"/>
    </source>
</evidence>
<dbReference type="InterPro" id="IPR029041">
    <property type="entry name" value="FAD-linked_oxidoreductase-like"/>
</dbReference>